<feature type="domain" description="FERM" evidence="6">
    <location>
        <begin position="614"/>
        <end position="914"/>
    </location>
</feature>
<dbReference type="CDD" id="cd14473">
    <property type="entry name" value="FERM_B-lobe"/>
    <property type="match status" value="2"/>
</dbReference>
<dbReference type="PROSITE" id="PS51016">
    <property type="entry name" value="MYTH4"/>
    <property type="match status" value="2"/>
</dbReference>
<dbReference type="Pfam" id="PF21989">
    <property type="entry name" value="RA_2"/>
    <property type="match status" value="2"/>
</dbReference>
<evidence type="ECO:0000256" key="3">
    <source>
        <dbReference type="ARBA" id="ARBA00022490"/>
    </source>
</evidence>
<dbReference type="InterPro" id="IPR041794">
    <property type="entry name" value="MyoVII_FERM_C2"/>
</dbReference>
<dbReference type="SMART" id="SM00139">
    <property type="entry name" value="MyTH4"/>
    <property type="match status" value="1"/>
</dbReference>
<feature type="domain" description="MyTH4" evidence="7">
    <location>
        <begin position="458"/>
        <end position="608"/>
    </location>
</feature>
<evidence type="ECO:0000259" key="6">
    <source>
        <dbReference type="PROSITE" id="PS50057"/>
    </source>
</evidence>
<dbReference type="InterPro" id="IPR014352">
    <property type="entry name" value="FERM/acyl-CoA-bd_prot_sf"/>
</dbReference>
<dbReference type="InterPro" id="IPR029071">
    <property type="entry name" value="Ubiquitin-like_domsf"/>
</dbReference>
<dbReference type="Pfam" id="PF21998">
    <property type="entry name" value="FERM_C1_MyoVII"/>
    <property type="match status" value="1"/>
</dbReference>
<dbReference type="Pfam" id="PF00784">
    <property type="entry name" value="MyTH4"/>
    <property type="match status" value="1"/>
</dbReference>
<proteinExistence type="inferred from homology"/>
<dbReference type="InterPro" id="IPR019749">
    <property type="entry name" value="Band_41_domain"/>
</dbReference>
<dbReference type="InterPro" id="IPR038185">
    <property type="entry name" value="MyTH4_dom_sf"/>
</dbReference>
<dbReference type="InterPro" id="IPR041793">
    <property type="entry name" value="MyoVII_FERM_C1"/>
</dbReference>
<dbReference type="SMART" id="SM00295">
    <property type="entry name" value="B41"/>
    <property type="match status" value="2"/>
</dbReference>
<evidence type="ECO:0000256" key="1">
    <source>
        <dbReference type="ARBA" id="ARBA00004496"/>
    </source>
</evidence>
<evidence type="ECO:0000313" key="9">
    <source>
        <dbReference type="Proteomes" id="UP000264820"/>
    </source>
</evidence>
<evidence type="ECO:0000256" key="5">
    <source>
        <dbReference type="ARBA" id="ARBA00023203"/>
    </source>
</evidence>
<dbReference type="InterPro" id="IPR051567">
    <property type="entry name" value="Unconventional_Myosin_ATPase"/>
</dbReference>
<dbReference type="Pfam" id="PF00373">
    <property type="entry name" value="FERM_M"/>
    <property type="match status" value="1"/>
</dbReference>
<dbReference type="Ensembl" id="ENSHCOT00000012062.1">
    <property type="protein sequence ID" value="ENSHCOP00000001460.1"/>
    <property type="gene ID" value="ENSHCOG00000002468.1"/>
</dbReference>
<dbReference type="InterPro" id="IPR000857">
    <property type="entry name" value="MyTH4_dom"/>
</dbReference>
<sequence length="920" mass="104823">MSYYPHLLHLGPNGYAEYCMERLHRIQANGERKELPCWMELQAVKALEPIEMTVTLTDGSHVSLQLDSASTSAEVCQAAADKINLRDTYGFSLYIRLFDKMWSLGSCGKHVLDAVSQCEQEMRRQGKQEKDTPVQFTVRKELFTPWHNCAEDSVSTDLIYKQVIQGIKSGEYTSEKEDEYIQLATKHYYIQFGSTYSKENVQRVVEDCIAIPLIENKSMAKWIQLISSAYLQVSKESVKGEFVDCARVDWPIHFSKFYEVTMVSGPTLPKSRFVVAVNWSGIFFMDGRDKKLLELPYLEVKEVRKLRYGPCFQPSLLAVSTVGGEFVLMCGEADDMAALVEQNLSGLRARSMFALAQQDSNKSDDPRFLSYKQGDLLLIEIDQEYSSDKNVVKATNQKTNISGAIYKDALQFLPTLTRPTEDVLVLFCASLDRIDNPKYMSNPSLCHRPLGKERLWACSREPLKQPLMKSLVRNSELNSIACSAFTDILIYMGDYPIKQVRSPLELTDQIFGPATQHELLQDEIYCQIMRQMTSNNNRLSMERGWQLMWLCSGLFPPSQHLMRHAQRFLESRRREPLAAGCLQRLQQMRRSGCPRKRPPPLVEVEAIQQNSTHIFHKIHLPNDTNELFEVTSTTTIQDLCYSIASQLQLSSPDGYGLYLKTPNKMLSLAEQTYLFDSLREASDISKKGKKVREGPLAYALIFKRKLWFNVIPGKDLVADLTFHFPQELPKYLLGYHNCSKEDMIRLGGLLFRAKVDSDRSQFVMIPKMLRDLVPADQIKSASPEEWKKHIMSSYNKQSGITVEECKIAFLQAISSWPTFGCTFFEVKQTCESSYPSTVWIAISKQGVSLIDPKSKELLVMHPFSRITECHSVGGFFQMTIGTVVRGNVFVCETSQGHTMEDLLRSYVRILRGSRSSTTAT</sequence>
<keyword evidence="9" id="KW-1185">Reference proteome</keyword>
<dbReference type="AlphaFoldDB" id="A0A3Q2XB37"/>
<dbReference type="SUPFAM" id="SSF47031">
    <property type="entry name" value="Second domain of FERM"/>
    <property type="match status" value="2"/>
</dbReference>
<dbReference type="InterPro" id="IPR035963">
    <property type="entry name" value="FERM_2"/>
</dbReference>
<dbReference type="PROSITE" id="PS50057">
    <property type="entry name" value="FERM_3"/>
    <property type="match status" value="2"/>
</dbReference>
<dbReference type="GeneTree" id="ENSGT00940000157247"/>
<evidence type="ECO:0000313" key="8">
    <source>
        <dbReference type="Ensembl" id="ENSHCOP00000001460.1"/>
    </source>
</evidence>
<dbReference type="Proteomes" id="UP000264820">
    <property type="component" value="Unplaced"/>
</dbReference>
<keyword evidence="4" id="KW-0677">Repeat</keyword>
<dbReference type="PANTHER" id="PTHR22692:SF24">
    <property type="entry name" value="MYOSIN VIIB"/>
    <property type="match status" value="1"/>
</dbReference>
<protein>
    <submittedName>
        <fullName evidence="8">Unconventional myosin-VIIa-like</fullName>
    </submittedName>
</protein>
<dbReference type="GO" id="GO:0005856">
    <property type="term" value="C:cytoskeleton"/>
    <property type="evidence" value="ECO:0007669"/>
    <property type="project" value="InterPro"/>
</dbReference>
<dbReference type="GO" id="GO:0005524">
    <property type="term" value="F:ATP binding"/>
    <property type="evidence" value="ECO:0007669"/>
    <property type="project" value="UniProtKB-KW"/>
</dbReference>
<evidence type="ECO:0000256" key="4">
    <source>
        <dbReference type="ARBA" id="ARBA00022737"/>
    </source>
</evidence>
<dbReference type="InterPro" id="IPR000299">
    <property type="entry name" value="FERM_domain"/>
</dbReference>
<dbReference type="GO" id="GO:0003779">
    <property type="term" value="F:actin binding"/>
    <property type="evidence" value="ECO:0007669"/>
    <property type="project" value="UniProtKB-KW"/>
</dbReference>
<dbReference type="Gene3D" id="2.30.29.30">
    <property type="entry name" value="Pleckstrin-homology domain (PH domain)/Phosphotyrosine-binding domain (PTB)"/>
    <property type="match status" value="2"/>
</dbReference>
<reference evidence="8" key="2">
    <citation type="submission" date="2025-09" db="UniProtKB">
        <authorList>
            <consortium name="Ensembl"/>
        </authorList>
    </citation>
    <scope>IDENTIFICATION</scope>
</reference>
<dbReference type="Gene3D" id="1.20.80.10">
    <property type="match status" value="2"/>
</dbReference>
<feature type="domain" description="FERM" evidence="6">
    <location>
        <begin position="50"/>
        <end position="351"/>
    </location>
</feature>
<dbReference type="Gene3D" id="3.10.20.90">
    <property type="entry name" value="Phosphatidylinositol 3-kinase Catalytic Subunit, Chain A, domain 1"/>
    <property type="match status" value="2"/>
</dbReference>
<dbReference type="CDD" id="cd13198">
    <property type="entry name" value="FERM_C1_MyoVII"/>
    <property type="match status" value="1"/>
</dbReference>
<reference evidence="8" key="1">
    <citation type="submission" date="2025-08" db="UniProtKB">
        <authorList>
            <consortium name="Ensembl"/>
        </authorList>
    </citation>
    <scope>IDENTIFICATION</scope>
</reference>
<dbReference type="InterPro" id="IPR011993">
    <property type="entry name" value="PH-like_dom_sf"/>
</dbReference>
<organism evidence="8 9">
    <name type="scientific">Hippocampus comes</name>
    <name type="common">Tiger tail seahorse</name>
    <dbReference type="NCBI Taxonomy" id="109280"/>
    <lineage>
        <taxon>Eukaryota</taxon>
        <taxon>Metazoa</taxon>
        <taxon>Chordata</taxon>
        <taxon>Craniata</taxon>
        <taxon>Vertebrata</taxon>
        <taxon>Euteleostomi</taxon>
        <taxon>Actinopterygii</taxon>
        <taxon>Neopterygii</taxon>
        <taxon>Teleostei</taxon>
        <taxon>Neoteleostei</taxon>
        <taxon>Acanthomorphata</taxon>
        <taxon>Syngnathiaria</taxon>
        <taxon>Syngnathiformes</taxon>
        <taxon>Syngnathoidei</taxon>
        <taxon>Syngnathidae</taxon>
        <taxon>Hippocampus</taxon>
    </lineage>
</organism>
<comment type="similarity">
    <text evidence="2">Belongs to the TRAFAC class myosin-kinesin ATPase superfamily. Myosin family.</text>
</comment>
<dbReference type="GO" id="GO:0005737">
    <property type="term" value="C:cytoplasm"/>
    <property type="evidence" value="ECO:0007669"/>
    <property type="project" value="UniProtKB-SubCell"/>
</dbReference>
<dbReference type="SUPFAM" id="SSF50729">
    <property type="entry name" value="PH domain-like"/>
    <property type="match status" value="1"/>
</dbReference>
<dbReference type="CDD" id="cd13199">
    <property type="entry name" value="FERM_C2_MyoVII"/>
    <property type="match status" value="1"/>
</dbReference>
<evidence type="ECO:0000259" key="7">
    <source>
        <dbReference type="PROSITE" id="PS51016"/>
    </source>
</evidence>
<keyword evidence="5" id="KW-0009">Actin-binding</keyword>
<dbReference type="Gene3D" id="1.25.40.530">
    <property type="entry name" value="MyTH4 domain"/>
    <property type="match status" value="2"/>
</dbReference>
<dbReference type="InterPro" id="IPR019748">
    <property type="entry name" value="FERM_central"/>
</dbReference>
<dbReference type="CDD" id="cd17092">
    <property type="entry name" value="FERM1_F1_Myosin-VII"/>
    <property type="match status" value="1"/>
</dbReference>
<dbReference type="SUPFAM" id="SSF54236">
    <property type="entry name" value="Ubiquitin-like"/>
    <property type="match status" value="2"/>
</dbReference>
<dbReference type="Gene3D" id="2.30.30.40">
    <property type="entry name" value="SH3 Domains"/>
    <property type="match status" value="1"/>
</dbReference>
<feature type="domain" description="MyTH4" evidence="7">
    <location>
        <begin position="1"/>
        <end position="45"/>
    </location>
</feature>
<dbReference type="PANTHER" id="PTHR22692">
    <property type="entry name" value="MYOSIN VII, XV"/>
    <property type="match status" value="1"/>
</dbReference>
<evidence type="ECO:0000256" key="2">
    <source>
        <dbReference type="ARBA" id="ARBA00008314"/>
    </source>
</evidence>
<keyword evidence="3" id="KW-0963">Cytoplasm</keyword>
<name>A0A3Q2XB37_HIPCM</name>
<comment type="subcellular location">
    <subcellularLocation>
        <location evidence="1">Cytoplasm</location>
    </subcellularLocation>
</comment>
<accession>A0A3Q2XB37</accession>